<protein>
    <submittedName>
        <fullName evidence="1">Uncharacterized protein</fullName>
    </submittedName>
</protein>
<organism evidence="1 2">
    <name type="scientific">Flavobacterium alkalisoli</name>
    <dbReference type="NCBI Taxonomy" id="2602769"/>
    <lineage>
        <taxon>Bacteria</taxon>
        <taxon>Pseudomonadati</taxon>
        <taxon>Bacteroidota</taxon>
        <taxon>Flavobacteriia</taxon>
        <taxon>Flavobacteriales</taxon>
        <taxon>Flavobacteriaceae</taxon>
        <taxon>Flavobacterium</taxon>
    </lineage>
</organism>
<dbReference type="InterPro" id="IPR036249">
    <property type="entry name" value="Thioredoxin-like_sf"/>
</dbReference>
<dbReference type="Proteomes" id="UP000321222">
    <property type="component" value="Chromosome"/>
</dbReference>
<gene>
    <name evidence="1" type="ORF">FUA48_16875</name>
</gene>
<evidence type="ECO:0000313" key="2">
    <source>
        <dbReference type="Proteomes" id="UP000321222"/>
    </source>
</evidence>
<dbReference type="SUPFAM" id="SSF52833">
    <property type="entry name" value="Thioredoxin-like"/>
    <property type="match status" value="1"/>
</dbReference>
<dbReference type="KEGG" id="fak:FUA48_16875"/>
<dbReference type="EMBL" id="CP042831">
    <property type="protein sequence ID" value="QEE51180.1"/>
    <property type="molecule type" value="Genomic_DNA"/>
</dbReference>
<keyword evidence="2" id="KW-1185">Reference proteome</keyword>
<dbReference type="RefSeq" id="WP_147584645.1">
    <property type="nucleotide sequence ID" value="NZ_CP042831.1"/>
</dbReference>
<evidence type="ECO:0000313" key="1">
    <source>
        <dbReference type="EMBL" id="QEE51180.1"/>
    </source>
</evidence>
<accession>A0A5B9FVV7</accession>
<dbReference type="Gene3D" id="3.40.30.10">
    <property type="entry name" value="Glutaredoxin"/>
    <property type="match status" value="1"/>
</dbReference>
<dbReference type="PROSITE" id="PS51257">
    <property type="entry name" value="PROKAR_LIPOPROTEIN"/>
    <property type="match status" value="1"/>
</dbReference>
<name>A0A5B9FVV7_9FLAO</name>
<dbReference type="OrthoDB" id="1403608at2"/>
<sequence length="404" mass="45755">MKLFFKALLITLILQGCQKRKGDDKQFSQNKPNHFTKENDTLVIRTQKNKGGRFFGSGVHPIDLKDTTGTFLYPVIYPKTIENIRRGIQPIDFRSKTPYYINLIAGTAGKQRVFIVDANDNHDFTDDSIRLYRDFDWASNKDLVQCRYEISNGKQIVKDSSWIKIGNLHDDLGLGRSEYLTATININNKNYKVGVGNTYNGAFTYDNDANMNGTKIALLSDGVKVKDTIYERDHIGVGQYIKLSDNYYRFDNITNNGEYITLIKDNSFIKKTGTEVGMLAPAFSATTTTGSIINSTDLHDKILIIVNSCGCGGDVASTKAFFDISNKYGSKVHVIRMDSAIKERKTGTIQIDTELEANKDIYTKYRETYCSRICYVIGKDNRILDKFIVTDWKTDLPKILENSI</sequence>
<reference evidence="1 2" key="1">
    <citation type="submission" date="2019-08" db="EMBL/GenBank/DDBJ databases">
        <title>Flavobacterium alkalisoli sp. nov., isolated from rhizosphere soil of Suaeda salsa.</title>
        <authorList>
            <person name="Sun J.-Q."/>
            <person name="Xu L."/>
        </authorList>
    </citation>
    <scope>NUCLEOTIDE SEQUENCE [LARGE SCALE GENOMIC DNA]</scope>
    <source>
        <strain evidence="1 2">XS-5</strain>
    </source>
</reference>
<dbReference type="AlphaFoldDB" id="A0A5B9FVV7"/>
<proteinExistence type="predicted"/>